<keyword evidence="2" id="KW-0378">Hydrolase</keyword>
<dbReference type="SUPFAM" id="SSF52141">
    <property type="entry name" value="Uracil-DNA glycosylase-like"/>
    <property type="match status" value="1"/>
</dbReference>
<evidence type="ECO:0000256" key="3">
    <source>
        <dbReference type="ARBA" id="ARBA00023204"/>
    </source>
</evidence>
<proteinExistence type="predicted"/>
<dbReference type="Gene3D" id="3.40.470.10">
    <property type="entry name" value="Uracil-DNA glycosylase-like domain"/>
    <property type="match status" value="1"/>
</dbReference>
<evidence type="ECO:0000259" key="4">
    <source>
        <dbReference type="SMART" id="SM00986"/>
    </source>
</evidence>
<dbReference type="PANTHER" id="PTHR12159">
    <property type="entry name" value="G/T AND G/U MISMATCH-SPECIFIC DNA GLYCOSYLASE"/>
    <property type="match status" value="1"/>
</dbReference>
<dbReference type="SMART" id="SM00987">
    <property type="entry name" value="UreE_C"/>
    <property type="match status" value="1"/>
</dbReference>
<dbReference type="GO" id="GO:0008263">
    <property type="term" value="F:pyrimidine-specific mismatch base pair DNA N-glycosylase activity"/>
    <property type="evidence" value="ECO:0007669"/>
    <property type="project" value="TreeGrafter"/>
</dbReference>
<evidence type="ECO:0000313" key="6">
    <source>
        <dbReference type="Proteomes" id="UP000186218"/>
    </source>
</evidence>
<dbReference type="GO" id="GO:0004844">
    <property type="term" value="F:uracil DNA N-glycosylase activity"/>
    <property type="evidence" value="ECO:0007669"/>
    <property type="project" value="TreeGrafter"/>
</dbReference>
<dbReference type="InterPro" id="IPR005122">
    <property type="entry name" value="Uracil-DNA_glycosylase-like"/>
</dbReference>
<sequence>MALTRAELQAHVGGLVDDLLGDDCRLLFVGINPGLVSAAVNAHFARRGNRFYPALQAAGLTDRVIDASTGMSDRDRDALTRRGIGITNIVGRASAKATDLDSDELRRGADELAAKVEHVTPAVVAILGVGAYRIAFDRPGAVVGRQEARLGGAELWVAPNPSGLNAHETVTSLGRAYHEIAVAAGVVDR</sequence>
<dbReference type="Pfam" id="PF03167">
    <property type="entry name" value="UDG"/>
    <property type="match status" value="1"/>
</dbReference>
<dbReference type="RefSeq" id="WP_076482026.1">
    <property type="nucleotide sequence ID" value="NZ_FTNT01000011.1"/>
</dbReference>
<dbReference type="GO" id="GO:0006285">
    <property type="term" value="P:base-excision repair, AP site formation"/>
    <property type="evidence" value="ECO:0007669"/>
    <property type="project" value="InterPro"/>
</dbReference>
<dbReference type="InterPro" id="IPR015637">
    <property type="entry name" value="MUG/TDG"/>
</dbReference>
<dbReference type="OrthoDB" id="9799921at2"/>
<keyword evidence="6" id="KW-1185">Reference proteome</keyword>
<keyword evidence="1" id="KW-0227">DNA damage</keyword>
<name>A0A1N7H3A8_9NOCA</name>
<dbReference type="Proteomes" id="UP000186218">
    <property type="component" value="Unassembled WGS sequence"/>
</dbReference>
<reference evidence="5 6" key="1">
    <citation type="submission" date="2017-01" db="EMBL/GenBank/DDBJ databases">
        <authorList>
            <person name="Mah S.A."/>
            <person name="Swanson W.J."/>
            <person name="Moy G.W."/>
            <person name="Vacquier V.D."/>
        </authorList>
    </citation>
    <scope>NUCLEOTIDE SEQUENCE [LARGE SCALE GENOMIC DNA]</scope>
    <source>
        <strain evidence="5 6">CPCC 203464</strain>
    </source>
</reference>
<evidence type="ECO:0000256" key="1">
    <source>
        <dbReference type="ARBA" id="ARBA00022763"/>
    </source>
</evidence>
<keyword evidence="3" id="KW-0234">DNA repair</keyword>
<evidence type="ECO:0000256" key="2">
    <source>
        <dbReference type="ARBA" id="ARBA00022801"/>
    </source>
</evidence>
<organism evidence="5 6">
    <name type="scientific">Williamsia sterculiae</name>
    <dbReference type="NCBI Taxonomy" id="1344003"/>
    <lineage>
        <taxon>Bacteria</taxon>
        <taxon>Bacillati</taxon>
        <taxon>Actinomycetota</taxon>
        <taxon>Actinomycetes</taxon>
        <taxon>Mycobacteriales</taxon>
        <taxon>Nocardiaceae</taxon>
        <taxon>Williamsia</taxon>
    </lineage>
</organism>
<dbReference type="PANTHER" id="PTHR12159:SF9">
    <property type="entry name" value="G_T MISMATCH-SPECIFIC THYMINE DNA GLYCOSYLASE"/>
    <property type="match status" value="1"/>
</dbReference>
<evidence type="ECO:0000313" key="5">
    <source>
        <dbReference type="EMBL" id="SIS19306.1"/>
    </source>
</evidence>
<dbReference type="STRING" id="1344003.SAMN05445060_3459"/>
<dbReference type="AlphaFoldDB" id="A0A1N7H3A8"/>
<dbReference type="CDD" id="cd10028">
    <property type="entry name" value="UDG-F2_TDG_MUG"/>
    <property type="match status" value="1"/>
</dbReference>
<feature type="domain" description="Uracil-DNA glycosylase-like" evidence="4">
    <location>
        <begin position="17"/>
        <end position="185"/>
    </location>
</feature>
<dbReference type="InterPro" id="IPR036895">
    <property type="entry name" value="Uracil-DNA_glycosylase-like_sf"/>
</dbReference>
<dbReference type="SMART" id="SM00986">
    <property type="entry name" value="UDG"/>
    <property type="match status" value="1"/>
</dbReference>
<protein>
    <submittedName>
        <fullName evidence="5">G/U mismatch-specific uracil-DNA glycosylase</fullName>
    </submittedName>
</protein>
<accession>A0A1N7H3A8</accession>
<dbReference type="EMBL" id="FTNT01000011">
    <property type="protein sequence ID" value="SIS19306.1"/>
    <property type="molecule type" value="Genomic_DNA"/>
</dbReference>
<gene>
    <name evidence="5" type="ORF">SAMN05445060_3459</name>
</gene>